<reference evidence="2" key="1">
    <citation type="journal article" date="2023" name="Insect Mol. Biol.">
        <title>Genome sequencing provides insights into the evolution of gene families encoding plant cell wall-degrading enzymes in longhorned beetles.</title>
        <authorList>
            <person name="Shin N.R."/>
            <person name="Okamura Y."/>
            <person name="Kirsch R."/>
            <person name="Pauchet Y."/>
        </authorList>
    </citation>
    <scope>NUCLEOTIDE SEQUENCE</scope>
    <source>
        <strain evidence="2">AMC_N1</strain>
    </source>
</reference>
<dbReference type="FunFam" id="3.30.160.60:FF:002203">
    <property type="entry name" value="Zinc finger protein 142-like Protein"/>
    <property type="match status" value="1"/>
</dbReference>
<dbReference type="Gene3D" id="3.30.160.60">
    <property type="entry name" value="Classic Zinc Finger"/>
    <property type="match status" value="1"/>
</dbReference>
<dbReference type="Pfam" id="PF00096">
    <property type="entry name" value="zf-C2H2"/>
    <property type="match status" value="2"/>
</dbReference>
<dbReference type="InterPro" id="IPR013087">
    <property type="entry name" value="Znf_C2H2_type"/>
</dbReference>
<protein>
    <recommendedName>
        <fullName evidence="1">C2H2-type domain-containing protein</fullName>
    </recommendedName>
</protein>
<evidence type="ECO:0000313" key="2">
    <source>
        <dbReference type="EMBL" id="KAJ8957830.1"/>
    </source>
</evidence>
<dbReference type="EMBL" id="JAPWTK010000020">
    <property type="protein sequence ID" value="KAJ8957830.1"/>
    <property type="molecule type" value="Genomic_DNA"/>
</dbReference>
<feature type="domain" description="C2H2-type" evidence="1">
    <location>
        <begin position="40"/>
        <end position="62"/>
    </location>
</feature>
<sequence>MSSHQSEVMRCELCQYKTKRKSQLVSHMLVHRDPSKIKMYDCGTCPFKTKRKSSWKKHMLIHRESVKRHNDYDI</sequence>
<feature type="domain" description="C2H2-type" evidence="1">
    <location>
        <begin position="9"/>
        <end position="31"/>
    </location>
</feature>
<dbReference type="Proteomes" id="UP001162162">
    <property type="component" value="Unassembled WGS sequence"/>
</dbReference>
<keyword evidence="3" id="KW-1185">Reference proteome</keyword>
<dbReference type="SUPFAM" id="SSF57667">
    <property type="entry name" value="beta-beta-alpha zinc fingers"/>
    <property type="match status" value="1"/>
</dbReference>
<dbReference type="InterPro" id="IPR036236">
    <property type="entry name" value="Znf_C2H2_sf"/>
</dbReference>
<comment type="caution">
    <text evidence="2">The sequence shown here is derived from an EMBL/GenBank/DDBJ whole genome shotgun (WGS) entry which is preliminary data.</text>
</comment>
<dbReference type="AlphaFoldDB" id="A0AAV8Z1M5"/>
<evidence type="ECO:0000313" key="3">
    <source>
        <dbReference type="Proteomes" id="UP001162162"/>
    </source>
</evidence>
<name>A0AAV8Z1M5_9CUCU</name>
<dbReference type="SMART" id="SM00355">
    <property type="entry name" value="ZnF_C2H2"/>
    <property type="match status" value="2"/>
</dbReference>
<proteinExistence type="predicted"/>
<accession>A0AAV8Z1M5</accession>
<organism evidence="2 3">
    <name type="scientific">Aromia moschata</name>
    <dbReference type="NCBI Taxonomy" id="1265417"/>
    <lineage>
        <taxon>Eukaryota</taxon>
        <taxon>Metazoa</taxon>
        <taxon>Ecdysozoa</taxon>
        <taxon>Arthropoda</taxon>
        <taxon>Hexapoda</taxon>
        <taxon>Insecta</taxon>
        <taxon>Pterygota</taxon>
        <taxon>Neoptera</taxon>
        <taxon>Endopterygota</taxon>
        <taxon>Coleoptera</taxon>
        <taxon>Polyphaga</taxon>
        <taxon>Cucujiformia</taxon>
        <taxon>Chrysomeloidea</taxon>
        <taxon>Cerambycidae</taxon>
        <taxon>Cerambycinae</taxon>
        <taxon>Callichromatini</taxon>
        <taxon>Aromia</taxon>
    </lineage>
</organism>
<evidence type="ECO:0000259" key="1">
    <source>
        <dbReference type="SMART" id="SM00355"/>
    </source>
</evidence>
<gene>
    <name evidence="2" type="ORF">NQ318_001826</name>
</gene>